<gene>
    <name evidence="5" type="ORF">KUTeg_023009</name>
</gene>
<keyword evidence="6" id="KW-1185">Reference proteome</keyword>
<comment type="caution">
    <text evidence="5">The sequence shown here is derived from an EMBL/GenBank/DDBJ whole genome shotgun (WGS) entry which is preliminary data.</text>
</comment>
<keyword evidence="3" id="KW-0732">Signal</keyword>
<dbReference type="SMART" id="SM00110">
    <property type="entry name" value="C1Q"/>
    <property type="match status" value="1"/>
</dbReference>
<dbReference type="PANTHER" id="PTHR22923">
    <property type="entry name" value="CEREBELLIN-RELATED"/>
    <property type="match status" value="1"/>
</dbReference>
<evidence type="ECO:0000256" key="3">
    <source>
        <dbReference type="ARBA" id="ARBA00022729"/>
    </source>
</evidence>
<dbReference type="InterPro" id="IPR001073">
    <property type="entry name" value="C1q_dom"/>
</dbReference>
<dbReference type="PROSITE" id="PS50871">
    <property type="entry name" value="C1Q"/>
    <property type="match status" value="1"/>
</dbReference>
<evidence type="ECO:0000256" key="2">
    <source>
        <dbReference type="ARBA" id="ARBA00022525"/>
    </source>
</evidence>
<evidence type="ECO:0000256" key="1">
    <source>
        <dbReference type="ARBA" id="ARBA00004613"/>
    </source>
</evidence>
<accession>A0ABQ9E425</accession>
<dbReference type="Gene3D" id="2.60.120.40">
    <property type="match status" value="1"/>
</dbReference>
<evidence type="ECO:0000259" key="4">
    <source>
        <dbReference type="PROSITE" id="PS50871"/>
    </source>
</evidence>
<dbReference type="PANTHER" id="PTHR22923:SF116">
    <property type="entry name" value="C1Q DOMAIN-CONTAINING PROTEIN"/>
    <property type="match status" value="1"/>
</dbReference>
<dbReference type="Proteomes" id="UP001217089">
    <property type="component" value="Unassembled WGS sequence"/>
</dbReference>
<protein>
    <recommendedName>
        <fullName evidence="4">C1q domain-containing protein</fullName>
    </recommendedName>
</protein>
<organism evidence="5 6">
    <name type="scientific">Tegillarca granosa</name>
    <name type="common">Malaysian cockle</name>
    <name type="synonym">Anadara granosa</name>
    <dbReference type="NCBI Taxonomy" id="220873"/>
    <lineage>
        <taxon>Eukaryota</taxon>
        <taxon>Metazoa</taxon>
        <taxon>Spiralia</taxon>
        <taxon>Lophotrochozoa</taxon>
        <taxon>Mollusca</taxon>
        <taxon>Bivalvia</taxon>
        <taxon>Autobranchia</taxon>
        <taxon>Pteriomorphia</taxon>
        <taxon>Arcoida</taxon>
        <taxon>Arcoidea</taxon>
        <taxon>Arcidae</taxon>
        <taxon>Tegillarca</taxon>
    </lineage>
</organism>
<feature type="domain" description="C1q" evidence="4">
    <location>
        <begin position="9"/>
        <end position="145"/>
    </location>
</feature>
<evidence type="ECO:0000313" key="6">
    <source>
        <dbReference type="Proteomes" id="UP001217089"/>
    </source>
</evidence>
<dbReference type="InterPro" id="IPR050822">
    <property type="entry name" value="Cerebellin_Synaptic_Org"/>
</dbReference>
<reference evidence="5 6" key="1">
    <citation type="submission" date="2022-12" db="EMBL/GenBank/DDBJ databases">
        <title>Chromosome-level genome of Tegillarca granosa.</title>
        <authorList>
            <person name="Kim J."/>
        </authorList>
    </citation>
    <scope>NUCLEOTIDE SEQUENCE [LARGE SCALE GENOMIC DNA]</scope>
    <source>
        <strain evidence="5">Teg-2019</strain>
        <tissue evidence="5">Adductor muscle</tissue>
    </source>
</reference>
<sequence length="145" mass="15552">MKNHVYQPRSAYPIAFYARLSNDITTIGDNQAIEYNEVITNLGHGYDSRHGHFIAPIDGIYIFAVTAMGEPNEALHLNIVKNGAIVGYARAALSTEYESGTAVITLSLVAGDMVWVRYGSSIGSASRKVHGGGFNTFSGALLATL</sequence>
<dbReference type="EMBL" id="JARBDR010000921">
    <property type="protein sequence ID" value="KAJ8298949.1"/>
    <property type="molecule type" value="Genomic_DNA"/>
</dbReference>
<keyword evidence="2" id="KW-0964">Secreted</keyword>
<name>A0ABQ9E425_TEGGR</name>
<dbReference type="InterPro" id="IPR008983">
    <property type="entry name" value="Tumour_necrosis_fac-like_dom"/>
</dbReference>
<proteinExistence type="predicted"/>
<dbReference type="SUPFAM" id="SSF49842">
    <property type="entry name" value="TNF-like"/>
    <property type="match status" value="1"/>
</dbReference>
<comment type="subcellular location">
    <subcellularLocation>
        <location evidence="1">Secreted</location>
    </subcellularLocation>
</comment>
<dbReference type="PRINTS" id="PR00007">
    <property type="entry name" value="COMPLEMNTC1Q"/>
</dbReference>
<evidence type="ECO:0000313" key="5">
    <source>
        <dbReference type="EMBL" id="KAJ8298949.1"/>
    </source>
</evidence>
<dbReference type="Pfam" id="PF00386">
    <property type="entry name" value="C1q"/>
    <property type="match status" value="1"/>
</dbReference>